<gene>
    <name evidence="5" type="ORF">MAR_001950</name>
</gene>
<keyword evidence="6" id="KW-1185">Reference proteome</keyword>
<evidence type="ECO:0000313" key="6">
    <source>
        <dbReference type="Proteomes" id="UP001164746"/>
    </source>
</evidence>
<organism evidence="5 6">
    <name type="scientific">Mya arenaria</name>
    <name type="common">Soft-shell clam</name>
    <dbReference type="NCBI Taxonomy" id="6604"/>
    <lineage>
        <taxon>Eukaryota</taxon>
        <taxon>Metazoa</taxon>
        <taxon>Spiralia</taxon>
        <taxon>Lophotrochozoa</taxon>
        <taxon>Mollusca</taxon>
        <taxon>Bivalvia</taxon>
        <taxon>Autobranchia</taxon>
        <taxon>Heteroconchia</taxon>
        <taxon>Euheterodonta</taxon>
        <taxon>Imparidentia</taxon>
        <taxon>Neoheterodontei</taxon>
        <taxon>Myida</taxon>
        <taxon>Myoidea</taxon>
        <taxon>Myidae</taxon>
        <taxon>Mya</taxon>
    </lineage>
</organism>
<feature type="compositionally biased region" description="Polar residues" evidence="3">
    <location>
        <begin position="22"/>
        <end position="50"/>
    </location>
</feature>
<dbReference type="EMBL" id="CP111022">
    <property type="protein sequence ID" value="WAR20112.1"/>
    <property type="molecule type" value="Genomic_DNA"/>
</dbReference>
<feature type="domain" description="HECT" evidence="4">
    <location>
        <begin position="319"/>
        <end position="374"/>
    </location>
</feature>
<sequence>MSNQLRASELLRQAANLLVSENSSTTCSESQSTPSVTTATSIGSTTSNRNHSAELRAATRALFAPYNRGTRRRGNATGPPVTYWTHRFCLLSKCLQKVSQKSKNNLQKKKFKKISQKVFFIFLKDTVPSREEKALLFQAGVGEKKLTIIKTYNADLFKQKLEEAFPPIINCGGFELLRTCGNSKYTLQPLPIPPGEYTTKYVCDESSLGQAVCYIRPIQKDLDINLCSSQVDTDDQKTEKCLSTELCPICHDEFPVSTIEEHAASCCENQLSNPTHARTRDAVLDAIAAKVGDSNENWLINVVRRNFFKTTFEELSDALTIDWEKPIKIPFIGEEGLDAGGLTREFFSLLFRNNDLFENGSFRLDSGLLEKKTYETMGRATARAILAGHPGPKCFNPLLARFIYTGEEPDLADIPDEYVGRPDVLAAIQEISTDSTGSGDLVQRHGDLLEQAGFRKVLSSSTTSLKLLGVQTAIQGHAEESIKFFTTSPVSASDVQSFFKPTYTPDSELKPREEMIMYNFGKFLKKAERGTLSTPWIDIYDGVETQVVINTGHVLQALIGCETLPRNIECGLVEFSHTSNNLTTVNTCAPSIMFSQTARIQEYETFEKHFLSLIVDAVGFGIA</sequence>
<accession>A0ABY7FGG1</accession>
<comment type="caution">
    <text evidence="2">Lacks conserved residue(s) required for the propagation of feature annotation.</text>
</comment>
<evidence type="ECO:0000259" key="4">
    <source>
        <dbReference type="PROSITE" id="PS50237"/>
    </source>
</evidence>
<name>A0ABY7FGG1_MYAAR</name>
<feature type="region of interest" description="Disordered" evidence="3">
    <location>
        <begin position="22"/>
        <end position="51"/>
    </location>
</feature>
<evidence type="ECO:0000256" key="3">
    <source>
        <dbReference type="SAM" id="MobiDB-lite"/>
    </source>
</evidence>
<dbReference type="InterPro" id="IPR035983">
    <property type="entry name" value="Hect_E3_ubiquitin_ligase"/>
</dbReference>
<keyword evidence="1 2" id="KW-0833">Ubl conjugation pathway</keyword>
<dbReference type="PROSITE" id="PS50237">
    <property type="entry name" value="HECT"/>
    <property type="match status" value="1"/>
</dbReference>
<dbReference type="Proteomes" id="UP001164746">
    <property type="component" value="Chromosome 11"/>
</dbReference>
<proteinExistence type="predicted"/>
<dbReference type="Gene3D" id="3.90.1750.10">
    <property type="entry name" value="Hect, E3 ligase catalytic domains"/>
    <property type="match status" value="1"/>
</dbReference>
<dbReference type="InterPro" id="IPR000569">
    <property type="entry name" value="HECT_dom"/>
</dbReference>
<evidence type="ECO:0000256" key="1">
    <source>
        <dbReference type="ARBA" id="ARBA00022786"/>
    </source>
</evidence>
<evidence type="ECO:0000313" key="5">
    <source>
        <dbReference type="EMBL" id="WAR20112.1"/>
    </source>
</evidence>
<protein>
    <recommendedName>
        <fullName evidence="4">HECT domain-containing protein</fullName>
    </recommendedName>
</protein>
<reference evidence="5" key="1">
    <citation type="submission" date="2022-11" db="EMBL/GenBank/DDBJ databases">
        <title>Centuries of genome instability and evolution in soft-shell clam transmissible cancer (bioRxiv).</title>
        <authorList>
            <person name="Hart S.F.M."/>
            <person name="Yonemitsu M.A."/>
            <person name="Giersch R.M."/>
            <person name="Beal B.F."/>
            <person name="Arriagada G."/>
            <person name="Davis B.W."/>
            <person name="Ostrander E.A."/>
            <person name="Goff S.P."/>
            <person name="Metzger M.J."/>
        </authorList>
    </citation>
    <scope>NUCLEOTIDE SEQUENCE</scope>
    <source>
        <strain evidence="5">MELC-2E11</strain>
        <tissue evidence="5">Siphon/mantle</tissue>
    </source>
</reference>
<dbReference type="SUPFAM" id="SSF56204">
    <property type="entry name" value="Hect, E3 ligase catalytic domain"/>
    <property type="match status" value="1"/>
</dbReference>
<evidence type="ECO:0000256" key="2">
    <source>
        <dbReference type="PROSITE-ProRule" id="PRU00104"/>
    </source>
</evidence>